<reference evidence="3" key="1">
    <citation type="journal article" date="2019" name="Int. J. Syst. Evol. Microbiol.">
        <title>The Global Catalogue of Microorganisms (GCM) 10K type strain sequencing project: providing services to taxonomists for standard genome sequencing and annotation.</title>
        <authorList>
            <consortium name="The Broad Institute Genomics Platform"/>
            <consortium name="The Broad Institute Genome Sequencing Center for Infectious Disease"/>
            <person name="Wu L."/>
            <person name="Ma J."/>
        </authorList>
    </citation>
    <scope>NUCLEOTIDE SEQUENCE [LARGE SCALE GENOMIC DNA]</scope>
    <source>
        <strain evidence="3">JCM 9377</strain>
    </source>
</reference>
<sequence length="139" mass="15131">MTKPTTASRTTVRFLSGEYLAEMESLSSANQPPIPHVNVRVQFHATDTPEGTVDYHLVIEKGIIVGAGRGRIAGADLAITAAYRDLVDFQAGELHAATAFVSGQFAVTGDKAKLLELMIVFQSGHYHRFGADLWARTTW</sequence>
<comment type="caution">
    <text evidence="2">The sequence shown here is derived from an EMBL/GenBank/DDBJ whole genome shotgun (WGS) entry which is preliminary data.</text>
</comment>
<dbReference type="Gene3D" id="3.30.1050.10">
    <property type="entry name" value="SCP2 sterol-binding domain"/>
    <property type="match status" value="1"/>
</dbReference>
<evidence type="ECO:0000313" key="2">
    <source>
        <dbReference type="EMBL" id="GAA3191978.1"/>
    </source>
</evidence>
<gene>
    <name evidence="2" type="ORF">GCM10010468_00580</name>
</gene>
<accession>A0ABP6PXJ2</accession>
<evidence type="ECO:0000313" key="3">
    <source>
        <dbReference type="Proteomes" id="UP001501237"/>
    </source>
</evidence>
<protein>
    <recommendedName>
        <fullName evidence="1">Alkyl sulfatase C-terminal domain-containing protein</fullName>
    </recommendedName>
</protein>
<dbReference type="RefSeq" id="WP_344821045.1">
    <property type="nucleotide sequence ID" value="NZ_BAAAUV010000001.1"/>
</dbReference>
<organism evidence="2 3">
    <name type="scientific">Actinocorallia longicatena</name>
    <dbReference type="NCBI Taxonomy" id="111803"/>
    <lineage>
        <taxon>Bacteria</taxon>
        <taxon>Bacillati</taxon>
        <taxon>Actinomycetota</taxon>
        <taxon>Actinomycetes</taxon>
        <taxon>Streptosporangiales</taxon>
        <taxon>Thermomonosporaceae</taxon>
        <taxon>Actinocorallia</taxon>
    </lineage>
</organism>
<evidence type="ECO:0000259" key="1">
    <source>
        <dbReference type="Pfam" id="PF14864"/>
    </source>
</evidence>
<proteinExistence type="predicted"/>
<feature type="domain" description="Alkyl sulfatase C-terminal" evidence="1">
    <location>
        <begin position="31"/>
        <end position="124"/>
    </location>
</feature>
<dbReference type="InterPro" id="IPR029229">
    <property type="entry name" value="Alkyl_sulf_C"/>
</dbReference>
<name>A0ABP6PXJ2_9ACTN</name>
<dbReference type="Pfam" id="PF14864">
    <property type="entry name" value="Alkyl_sulf_C"/>
    <property type="match status" value="1"/>
</dbReference>
<keyword evidence="3" id="KW-1185">Reference proteome</keyword>
<dbReference type="EMBL" id="BAAAUV010000001">
    <property type="protein sequence ID" value="GAA3191978.1"/>
    <property type="molecule type" value="Genomic_DNA"/>
</dbReference>
<dbReference type="SUPFAM" id="SSF55718">
    <property type="entry name" value="SCP-like"/>
    <property type="match status" value="1"/>
</dbReference>
<dbReference type="Proteomes" id="UP001501237">
    <property type="component" value="Unassembled WGS sequence"/>
</dbReference>
<dbReference type="InterPro" id="IPR036527">
    <property type="entry name" value="SCP2_sterol-bd_dom_sf"/>
</dbReference>